<gene>
    <name evidence="5" type="ORF">E0H75_36425</name>
</gene>
<keyword evidence="1" id="KW-0328">Glycosyltransferase</keyword>
<evidence type="ECO:0000313" key="6">
    <source>
        <dbReference type="Proteomes" id="UP000293342"/>
    </source>
</evidence>
<proteinExistence type="predicted"/>
<keyword evidence="6" id="KW-1185">Reference proteome</keyword>
<dbReference type="PANTHER" id="PTHR12526:SF629">
    <property type="entry name" value="TEICHURONIC ACID BIOSYNTHESIS GLYCOSYLTRANSFERASE TUAH-RELATED"/>
    <property type="match status" value="1"/>
</dbReference>
<dbReference type="Proteomes" id="UP000293342">
    <property type="component" value="Unassembled WGS sequence"/>
</dbReference>
<dbReference type="Pfam" id="PF13439">
    <property type="entry name" value="Glyco_transf_4"/>
    <property type="match status" value="1"/>
</dbReference>
<evidence type="ECO:0000313" key="5">
    <source>
        <dbReference type="EMBL" id="TCC44327.1"/>
    </source>
</evidence>
<dbReference type="CDD" id="cd03801">
    <property type="entry name" value="GT4_PimA-like"/>
    <property type="match status" value="1"/>
</dbReference>
<dbReference type="EMBL" id="SJKD01000010">
    <property type="protein sequence ID" value="TCC44327.1"/>
    <property type="molecule type" value="Genomic_DNA"/>
</dbReference>
<dbReference type="InterPro" id="IPR028098">
    <property type="entry name" value="Glyco_trans_4-like_N"/>
</dbReference>
<dbReference type="AlphaFoldDB" id="A0A4R0JE26"/>
<sequence length="638" mass="70198">MAGPHVVMIVANDIANDTRVLKEAVALGQAGRRVTLLGVSASGELKIDTIDAGVVMIRLPGKFLLRDDRNRRRRVRRARRLLMVSKPAPVRKALVTARLADLKAESGRAVAQRKAGAVGPLAFKAGTVRRALQRRQLSFSGKGAGLLNRAAQFEARKATRFWQRWDLWMTQQKRPINWRKVIPEADDYETIFAAVLDRLMPDVLHAHDMHVIGVASRAAGRAALRGRTVKVVYDAHEYVPGLSTYPPRTPRLVAAWAQHERDYIRTVDRVVTVSPAIARTLHTRYKLDREPSVVINSPQLVELDHDAPDIRSAIGLDADVPLIVYSGGITRARGVETAISSLPQLPDVHLAVVCVPTTEMKPVDELRALAAKVGVVDRVHYLNPVAPNDVTSFLRTADIGLIPILRYPSHEMALPNKVFEYTFAGLPVVTSNMPTLEEFVGKTGIGEVFEAENPTDLAGKVSKVLADPKPYRERAASPQLRHEMSWEAQADNLRALYDELLGPVDGVETVKPRLVIGPVDSDGVPSAWVREIDEAEVVGRRLTPADLDGITHVVMEDWKSVLGSSDITTDLPLLAAARIKHGVVVYGRPDRPATRERAKAYNGTVFVADEALLESVPDSQWLPAGEQGTEILRKFIAD</sequence>
<dbReference type="InterPro" id="IPR001296">
    <property type="entry name" value="Glyco_trans_1"/>
</dbReference>
<keyword evidence="2 5" id="KW-0808">Transferase</keyword>
<comment type="caution">
    <text evidence="5">The sequence shown here is derived from an EMBL/GenBank/DDBJ whole genome shotgun (WGS) entry which is preliminary data.</text>
</comment>
<dbReference type="Pfam" id="PF00534">
    <property type="entry name" value="Glycos_transf_1"/>
    <property type="match status" value="1"/>
</dbReference>
<dbReference type="GO" id="GO:0016757">
    <property type="term" value="F:glycosyltransferase activity"/>
    <property type="evidence" value="ECO:0007669"/>
    <property type="project" value="UniProtKB-KW"/>
</dbReference>
<feature type="domain" description="Glycosyltransferase subfamily 4-like N-terminal" evidence="4">
    <location>
        <begin position="193"/>
        <end position="295"/>
    </location>
</feature>
<name>A0A4R0JE26_9ACTN</name>
<feature type="domain" description="Glycosyl transferase family 1" evidence="3">
    <location>
        <begin position="308"/>
        <end position="474"/>
    </location>
</feature>
<dbReference type="PANTHER" id="PTHR12526">
    <property type="entry name" value="GLYCOSYLTRANSFERASE"/>
    <property type="match status" value="1"/>
</dbReference>
<evidence type="ECO:0000259" key="3">
    <source>
        <dbReference type="Pfam" id="PF00534"/>
    </source>
</evidence>
<dbReference type="RefSeq" id="WP_131518247.1">
    <property type="nucleotide sequence ID" value="NZ_SJKD01000010.1"/>
</dbReference>
<evidence type="ECO:0000256" key="1">
    <source>
        <dbReference type="ARBA" id="ARBA00022676"/>
    </source>
</evidence>
<evidence type="ECO:0000259" key="4">
    <source>
        <dbReference type="Pfam" id="PF13439"/>
    </source>
</evidence>
<dbReference type="OrthoDB" id="3335961at2"/>
<accession>A0A4R0JE26</accession>
<dbReference type="SUPFAM" id="SSF53756">
    <property type="entry name" value="UDP-Glycosyltransferase/glycogen phosphorylase"/>
    <property type="match status" value="1"/>
</dbReference>
<dbReference type="Gene3D" id="3.40.50.2000">
    <property type="entry name" value="Glycogen Phosphorylase B"/>
    <property type="match status" value="2"/>
</dbReference>
<reference evidence="5 6" key="1">
    <citation type="submission" date="2019-02" db="EMBL/GenBank/DDBJ databases">
        <title>Kribbella capetownensis sp. nov. and Kribbella speibonae sp. nov., isolated from soil.</title>
        <authorList>
            <person name="Curtis S.M."/>
            <person name="Norton I."/>
            <person name="Everest G.J."/>
            <person name="Meyers P.R."/>
        </authorList>
    </citation>
    <scope>NUCLEOTIDE SEQUENCE [LARGE SCALE GENOMIC DNA]</scope>
    <source>
        <strain evidence="5 6">YM53</strain>
    </source>
</reference>
<organism evidence="5 6">
    <name type="scientific">Kribbella capetownensis</name>
    <dbReference type="NCBI Taxonomy" id="1572659"/>
    <lineage>
        <taxon>Bacteria</taxon>
        <taxon>Bacillati</taxon>
        <taxon>Actinomycetota</taxon>
        <taxon>Actinomycetes</taxon>
        <taxon>Propionibacteriales</taxon>
        <taxon>Kribbellaceae</taxon>
        <taxon>Kribbella</taxon>
    </lineage>
</organism>
<protein>
    <submittedName>
        <fullName evidence="5">Glycosyltransferase</fullName>
    </submittedName>
</protein>
<evidence type="ECO:0000256" key="2">
    <source>
        <dbReference type="ARBA" id="ARBA00022679"/>
    </source>
</evidence>